<dbReference type="AlphaFoldDB" id="A0A0M7A1G3"/>
<dbReference type="PIRSF" id="PIRSF035865">
    <property type="entry name" value="UCP035865"/>
    <property type="match status" value="1"/>
</dbReference>
<sequence length="386" mass="42169">MTVHDILHLTDTDQGGLDIEAARTYAERYLAAEEGSLERKTMAAALTVLLDDPSRPVRKTVAKVLAASAHAPGHVIRFLAQDVDEIAVLVLKSSPLLNETELVDLLAEGSPAVQCAIAEREFVPAGVSAAMCEVADEAACMALLKNPGATVLKSSLVRLAERFEQHPDLCEQLLKLGDLPIPVRYELLMGLAQNLENHPVVLERVPEHQRDVFLSDAIDKVVLRLALEAKDDDLPEFVEHLRACGRLNTRLLLRAVCCGRLRFFAAALANLGNMPLPRLCKVLLTVRRAALQAVLRKAGLPIRSHQAFLLAIDITRKAEADFSYDLALEEARSLTEALLSEMQDGAFGADEDINAFLRRFAIDVARLEARSVLKKSAGDLRSVNAA</sequence>
<gene>
    <name evidence="1" type="ORF">LAX5112_01437</name>
</gene>
<evidence type="ECO:0008006" key="3">
    <source>
        <dbReference type="Google" id="ProtNLM"/>
    </source>
</evidence>
<evidence type="ECO:0000313" key="2">
    <source>
        <dbReference type="Proteomes" id="UP000053235"/>
    </source>
</evidence>
<keyword evidence="2" id="KW-1185">Reference proteome</keyword>
<evidence type="ECO:0000313" key="1">
    <source>
        <dbReference type="EMBL" id="CTQ67573.1"/>
    </source>
</evidence>
<dbReference type="RefSeq" id="WP_055671265.1">
    <property type="nucleotide sequence ID" value="NZ_CXWD01000005.1"/>
</dbReference>
<dbReference type="InterPro" id="IPR019285">
    <property type="entry name" value="DUF2336"/>
</dbReference>
<dbReference type="OrthoDB" id="9798569at2"/>
<name>A0A0M7A1G3_9HYPH</name>
<dbReference type="InterPro" id="IPR014598">
    <property type="entry name" value="UCP035865"/>
</dbReference>
<protein>
    <recommendedName>
        <fullName evidence="3">DUF2336 domain-containing protein</fullName>
    </recommendedName>
</protein>
<reference evidence="2" key="1">
    <citation type="submission" date="2015-07" db="EMBL/GenBank/DDBJ databases">
        <authorList>
            <person name="Rodrigo-Torres Lidia"/>
            <person name="Arahal R.David."/>
        </authorList>
    </citation>
    <scope>NUCLEOTIDE SEQUENCE [LARGE SCALE GENOMIC DNA]</scope>
    <source>
        <strain evidence="2">CECT 5112</strain>
    </source>
</reference>
<dbReference type="Pfam" id="PF10098">
    <property type="entry name" value="DUF2336"/>
    <property type="match status" value="1"/>
</dbReference>
<dbReference type="STRING" id="388408.LAX5112_01437"/>
<proteinExistence type="predicted"/>
<dbReference type="Proteomes" id="UP000053235">
    <property type="component" value="Unassembled WGS sequence"/>
</dbReference>
<accession>A0A0M7A1G3</accession>
<dbReference type="EMBL" id="CXWD01000005">
    <property type="protein sequence ID" value="CTQ67573.1"/>
    <property type="molecule type" value="Genomic_DNA"/>
</dbReference>
<organism evidence="1 2">
    <name type="scientific">Roseibium alexandrii</name>
    <dbReference type="NCBI Taxonomy" id="388408"/>
    <lineage>
        <taxon>Bacteria</taxon>
        <taxon>Pseudomonadati</taxon>
        <taxon>Pseudomonadota</taxon>
        <taxon>Alphaproteobacteria</taxon>
        <taxon>Hyphomicrobiales</taxon>
        <taxon>Stappiaceae</taxon>
        <taxon>Roseibium</taxon>
    </lineage>
</organism>